<feature type="domain" description="EGF-like" evidence="2">
    <location>
        <begin position="10"/>
        <end position="21"/>
    </location>
</feature>
<dbReference type="GO" id="GO:0006044">
    <property type="term" value="P:N-acetylglucosamine metabolic process"/>
    <property type="evidence" value="ECO:0000318"/>
    <property type="project" value="GO_Central"/>
</dbReference>
<dbReference type="STRING" id="45351.A7SNC3"/>
<reference evidence="3 4" key="1">
    <citation type="journal article" date="2007" name="Science">
        <title>Sea anemone genome reveals ancestral eumetazoan gene repertoire and genomic organization.</title>
        <authorList>
            <person name="Putnam N.H."/>
            <person name="Srivastava M."/>
            <person name="Hellsten U."/>
            <person name="Dirks B."/>
            <person name="Chapman J."/>
            <person name="Salamov A."/>
            <person name="Terry A."/>
            <person name="Shapiro H."/>
            <person name="Lindquist E."/>
            <person name="Kapitonov V.V."/>
            <person name="Jurka J."/>
            <person name="Genikhovich G."/>
            <person name="Grigoriev I.V."/>
            <person name="Lucas S.M."/>
            <person name="Steele R.E."/>
            <person name="Finnerty J.R."/>
            <person name="Technau U."/>
            <person name="Martindale M.Q."/>
            <person name="Rokhsar D.S."/>
        </authorList>
    </citation>
    <scope>NUCLEOTIDE SEQUENCE [LARGE SCALE GENOMIC DNA]</scope>
    <source>
        <strain evidence="4">CH2 X CH6</strain>
    </source>
</reference>
<dbReference type="InterPro" id="IPR006813">
    <property type="entry name" value="Glyco_trans_17"/>
</dbReference>
<dbReference type="eggNOG" id="ENOG502QUBY">
    <property type="taxonomic scope" value="Eukaryota"/>
</dbReference>
<evidence type="ECO:0000259" key="2">
    <source>
        <dbReference type="PROSITE" id="PS00022"/>
    </source>
</evidence>
<dbReference type="PANTHER" id="PTHR12224:SF0">
    <property type="entry name" value="BETA-1,4-MANNOSYL-GLYCOPROTEIN 4-BETA-N-ACETYLGLUCOSAMINYLTRANSFERASE"/>
    <property type="match status" value="1"/>
</dbReference>
<proteinExistence type="inferred from homology"/>
<name>A7SNC3_NEMVE</name>
<dbReference type="Pfam" id="PF04724">
    <property type="entry name" value="Glyco_transf_17"/>
    <property type="match status" value="1"/>
</dbReference>
<dbReference type="OMA" id="DIFWNFP"/>
<organism evidence="3 4">
    <name type="scientific">Nematostella vectensis</name>
    <name type="common">Starlet sea anemone</name>
    <dbReference type="NCBI Taxonomy" id="45351"/>
    <lineage>
        <taxon>Eukaryota</taxon>
        <taxon>Metazoa</taxon>
        <taxon>Cnidaria</taxon>
        <taxon>Anthozoa</taxon>
        <taxon>Hexacorallia</taxon>
        <taxon>Actiniaria</taxon>
        <taxon>Edwardsiidae</taxon>
        <taxon>Nematostella</taxon>
    </lineage>
</organism>
<dbReference type="GO" id="GO:0016757">
    <property type="term" value="F:glycosyltransferase activity"/>
    <property type="evidence" value="ECO:0000318"/>
    <property type="project" value="GO_Central"/>
</dbReference>
<dbReference type="AlphaFoldDB" id="A7SNC3"/>
<keyword evidence="4" id="KW-1185">Reference proteome</keyword>
<evidence type="ECO:0000313" key="3">
    <source>
        <dbReference type="EMBL" id="EDO34809.1"/>
    </source>
</evidence>
<dbReference type="InParanoid" id="A7SNC3"/>
<dbReference type="InterPro" id="IPR000742">
    <property type="entry name" value="EGF"/>
</dbReference>
<feature type="non-terminal residue" evidence="3">
    <location>
        <position position="1"/>
    </location>
</feature>
<accession>A7SNC3</accession>
<evidence type="ECO:0000313" key="4">
    <source>
        <dbReference type="Proteomes" id="UP000001593"/>
    </source>
</evidence>
<dbReference type="Proteomes" id="UP000001593">
    <property type="component" value="Unassembled WGS sequence"/>
</dbReference>
<dbReference type="PhylomeDB" id="A7SNC3"/>
<dbReference type="PROSITE" id="PS00022">
    <property type="entry name" value="EGF_1"/>
    <property type="match status" value="1"/>
</dbReference>
<dbReference type="EMBL" id="DS469718">
    <property type="protein sequence ID" value="EDO34809.1"/>
    <property type="molecule type" value="Genomic_DNA"/>
</dbReference>
<dbReference type="GO" id="GO:0016020">
    <property type="term" value="C:membrane"/>
    <property type="evidence" value="ECO:0007669"/>
    <property type="project" value="InterPro"/>
</dbReference>
<dbReference type="KEGG" id="nve:5506199"/>
<protein>
    <recommendedName>
        <fullName evidence="2">EGF-like domain-containing protein</fullName>
    </recommendedName>
</protein>
<dbReference type="PANTHER" id="PTHR12224">
    <property type="entry name" value="BETA-1,4-MANNOSYL-GLYCOPROTEIN BETA-1,4-N-ACETYLGLUCOSAMINYL-TRANSFERASE"/>
    <property type="match status" value="1"/>
</dbReference>
<dbReference type="OrthoDB" id="6474464at2759"/>
<evidence type="ECO:0000256" key="1">
    <source>
        <dbReference type="ARBA" id="ARBA00006373"/>
    </source>
</evidence>
<gene>
    <name evidence="3" type="ORF">NEMVEDRAFT_v1g124634</name>
</gene>
<dbReference type="HOGENOM" id="CLU_045745_0_0_1"/>
<comment type="similarity">
    <text evidence="1">Belongs to the EGF domain peptide family.</text>
</comment>
<feature type="non-terminal residue" evidence="3">
    <location>
        <position position="341"/>
    </location>
</feature>
<sequence>GTKQVKERECVCNERWFGKRCHIPESIHYSNQLQTKTFLKFRKSARRIVYAAPFNHEFVMLEAILHDLYDLVDVFIFVESVYTAYGTRKPLRLLQRLHRGYLKDFHPKIIYLSIDHFPTGGRAKGFIADSYLRSYLGKFGIPHIKYLKDDDLFLVFDLDEIPSRDSLIFLKVHDGFPEPFGFRMRWSAFGFFWKHRHFSQIPAGCTIGMLRKVYHDDSNIVRDVHHGVTKNKGNDFQEYRKQYLVSMWYLGEDGGHFAGWHCSSCFHPEGIRTKFLSAQNADWPRWGSIKEKMDLNFIKSMIKQGKWFDGSPLNNRQVNEMVSAETDSFFAPPYLMKNYDK</sequence>
<dbReference type="GO" id="GO:0003830">
    <property type="term" value="F:beta-1,4-mannosylglycoprotein 4-beta-N-acetylglucosaminyltransferase activity"/>
    <property type="evidence" value="ECO:0007669"/>
    <property type="project" value="InterPro"/>
</dbReference>